<feature type="region of interest" description="Disordered" evidence="1">
    <location>
        <begin position="1"/>
        <end position="51"/>
    </location>
</feature>
<proteinExistence type="predicted"/>
<name>A0A4Y2Q5D2_ARAVE</name>
<protein>
    <submittedName>
        <fullName evidence="2">Uncharacterized protein</fullName>
    </submittedName>
</protein>
<sequence>MYVLLSSHEPLNPETSLNTSSSNRRIHVSTKKHPAMPKHLGKPERPAATTDNQALWSKPELAYWPF</sequence>
<accession>A0A4Y2Q5D2</accession>
<organism evidence="2 3">
    <name type="scientific">Araneus ventricosus</name>
    <name type="common">Orbweaver spider</name>
    <name type="synonym">Epeira ventricosa</name>
    <dbReference type="NCBI Taxonomy" id="182803"/>
    <lineage>
        <taxon>Eukaryota</taxon>
        <taxon>Metazoa</taxon>
        <taxon>Ecdysozoa</taxon>
        <taxon>Arthropoda</taxon>
        <taxon>Chelicerata</taxon>
        <taxon>Arachnida</taxon>
        <taxon>Araneae</taxon>
        <taxon>Araneomorphae</taxon>
        <taxon>Entelegynae</taxon>
        <taxon>Araneoidea</taxon>
        <taxon>Araneidae</taxon>
        <taxon>Araneus</taxon>
    </lineage>
</organism>
<reference evidence="2 3" key="1">
    <citation type="journal article" date="2019" name="Sci. Rep.">
        <title>Orb-weaving spider Araneus ventricosus genome elucidates the spidroin gene catalogue.</title>
        <authorList>
            <person name="Kono N."/>
            <person name="Nakamura H."/>
            <person name="Ohtoshi R."/>
            <person name="Moran D.A.P."/>
            <person name="Shinohara A."/>
            <person name="Yoshida Y."/>
            <person name="Fujiwara M."/>
            <person name="Mori M."/>
            <person name="Tomita M."/>
            <person name="Arakawa K."/>
        </authorList>
    </citation>
    <scope>NUCLEOTIDE SEQUENCE [LARGE SCALE GENOMIC DNA]</scope>
</reference>
<dbReference type="AlphaFoldDB" id="A0A4Y2Q5D2"/>
<evidence type="ECO:0000313" key="2">
    <source>
        <dbReference type="EMBL" id="GBN59368.1"/>
    </source>
</evidence>
<dbReference type="EMBL" id="BGPR01013126">
    <property type="protein sequence ID" value="GBN59368.1"/>
    <property type="molecule type" value="Genomic_DNA"/>
</dbReference>
<comment type="caution">
    <text evidence="2">The sequence shown here is derived from an EMBL/GenBank/DDBJ whole genome shotgun (WGS) entry which is preliminary data.</text>
</comment>
<feature type="compositionally biased region" description="Basic residues" evidence="1">
    <location>
        <begin position="24"/>
        <end position="40"/>
    </location>
</feature>
<evidence type="ECO:0000256" key="1">
    <source>
        <dbReference type="SAM" id="MobiDB-lite"/>
    </source>
</evidence>
<evidence type="ECO:0000313" key="3">
    <source>
        <dbReference type="Proteomes" id="UP000499080"/>
    </source>
</evidence>
<dbReference type="Proteomes" id="UP000499080">
    <property type="component" value="Unassembled WGS sequence"/>
</dbReference>
<feature type="compositionally biased region" description="Polar residues" evidence="1">
    <location>
        <begin position="13"/>
        <end position="23"/>
    </location>
</feature>
<keyword evidence="3" id="KW-1185">Reference proteome</keyword>
<gene>
    <name evidence="2" type="ORF">AVEN_209203_1</name>
</gene>